<gene>
    <name evidence="1" type="ORF">IWQ57_006716</name>
</gene>
<comment type="caution">
    <text evidence="1">The sequence shown here is derived from an EMBL/GenBank/DDBJ whole genome shotgun (WGS) entry which is preliminary data.</text>
</comment>
<feature type="non-terminal residue" evidence="1">
    <location>
        <position position="262"/>
    </location>
</feature>
<feature type="non-terminal residue" evidence="1">
    <location>
        <position position="1"/>
    </location>
</feature>
<sequence>RGRGPRKSRARSNAGLHASGGVDLPASPGGGGGGGGGAAGKQGQMVFTVGTFEEDDGASQLLPAGDARALPPNATAAAVAAADGGRPRGQPLFTVESNSEMSDAGSGAEGRAETPREPVRSSSQLHACKATTSLSQLCQPPRDAAPAVESPLPMRLSHVASVPTVAAGATEVAADASDGAQRSRARGPTPRESPARPRKRPSARRLHAKKATVPRTRVRGGPAHRGGPEDRATGAGAATTGSSYVDYSESDAPASDTADAPQ</sequence>
<proteinExistence type="predicted"/>
<name>A0ACC1JJ53_9FUNG</name>
<evidence type="ECO:0000313" key="2">
    <source>
        <dbReference type="Proteomes" id="UP001140234"/>
    </source>
</evidence>
<protein>
    <submittedName>
        <fullName evidence="1">Uncharacterized protein</fullName>
    </submittedName>
</protein>
<evidence type="ECO:0000313" key="1">
    <source>
        <dbReference type="EMBL" id="KAJ2758827.1"/>
    </source>
</evidence>
<accession>A0ACC1JJ53</accession>
<dbReference type="Proteomes" id="UP001140234">
    <property type="component" value="Unassembled WGS sequence"/>
</dbReference>
<dbReference type="EMBL" id="JANBUJ010003989">
    <property type="protein sequence ID" value="KAJ2758827.1"/>
    <property type="molecule type" value="Genomic_DNA"/>
</dbReference>
<reference evidence="1" key="1">
    <citation type="submission" date="2022-07" db="EMBL/GenBank/DDBJ databases">
        <title>Phylogenomic reconstructions and comparative analyses of Kickxellomycotina fungi.</title>
        <authorList>
            <person name="Reynolds N.K."/>
            <person name="Stajich J.E."/>
            <person name="Barry K."/>
            <person name="Grigoriev I.V."/>
            <person name="Crous P."/>
            <person name="Smith M.E."/>
        </authorList>
    </citation>
    <scope>NUCLEOTIDE SEQUENCE</scope>
    <source>
        <strain evidence="1">CBS 109366</strain>
    </source>
</reference>
<keyword evidence="2" id="KW-1185">Reference proteome</keyword>
<organism evidence="1 2">
    <name type="scientific">Coemansia nantahalensis</name>
    <dbReference type="NCBI Taxonomy" id="2789366"/>
    <lineage>
        <taxon>Eukaryota</taxon>
        <taxon>Fungi</taxon>
        <taxon>Fungi incertae sedis</taxon>
        <taxon>Zoopagomycota</taxon>
        <taxon>Kickxellomycotina</taxon>
        <taxon>Kickxellomycetes</taxon>
        <taxon>Kickxellales</taxon>
        <taxon>Kickxellaceae</taxon>
        <taxon>Coemansia</taxon>
    </lineage>
</organism>